<dbReference type="InterPro" id="IPR019375">
    <property type="entry name" value="Ribosomal_bS1m"/>
</dbReference>
<dbReference type="PANTHER" id="PTHR13447">
    <property type="entry name" value="MITOCHONDRIAL 28S RIBOSOMAL PROTEIN S28"/>
    <property type="match status" value="1"/>
</dbReference>
<dbReference type="AlphaFoldDB" id="A0A914QDS6"/>
<evidence type="ECO:0000313" key="2">
    <source>
        <dbReference type="WBParaSite" id="PDA_v2.g29450.t1"/>
    </source>
</evidence>
<proteinExistence type="predicted"/>
<dbReference type="GO" id="GO:0005763">
    <property type="term" value="C:mitochondrial small ribosomal subunit"/>
    <property type="evidence" value="ECO:0007669"/>
    <property type="project" value="TreeGrafter"/>
</dbReference>
<protein>
    <submittedName>
        <fullName evidence="2">Mitochondrial ribosomal protein S28</fullName>
    </submittedName>
</protein>
<dbReference type="Pfam" id="PF10246">
    <property type="entry name" value="MRP-S35"/>
    <property type="match status" value="1"/>
</dbReference>
<dbReference type="WBParaSite" id="PDA_v2.g29450.t1">
    <property type="protein sequence ID" value="PDA_v2.g29450.t1"/>
    <property type="gene ID" value="PDA_v2.g29450"/>
</dbReference>
<dbReference type="PANTHER" id="PTHR13447:SF2">
    <property type="entry name" value="SMALL RIBOSOMAL SUBUNIT PROTEIN BS1M"/>
    <property type="match status" value="1"/>
</dbReference>
<dbReference type="Proteomes" id="UP000887578">
    <property type="component" value="Unplaced"/>
</dbReference>
<keyword evidence="1" id="KW-1185">Reference proteome</keyword>
<reference evidence="2" key="1">
    <citation type="submission" date="2022-11" db="UniProtKB">
        <authorList>
            <consortium name="WormBaseParasite"/>
        </authorList>
    </citation>
    <scope>IDENTIFICATION</scope>
</reference>
<organism evidence="1 2">
    <name type="scientific">Panagrolaimus davidi</name>
    <dbReference type="NCBI Taxonomy" id="227884"/>
    <lineage>
        <taxon>Eukaryota</taxon>
        <taxon>Metazoa</taxon>
        <taxon>Ecdysozoa</taxon>
        <taxon>Nematoda</taxon>
        <taxon>Chromadorea</taxon>
        <taxon>Rhabditida</taxon>
        <taxon>Tylenchina</taxon>
        <taxon>Panagrolaimomorpha</taxon>
        <taxon>Panagrolaimoidea</taxon>
        <taxon>Panagrolaimidae</taxon>
        <taxon>Panagrolaimus</taxon>
    </lineage>
</organism>
<sequence>MLARRLLLSKAFRLSFFHRLQSSSTPPSTESAAATAESKPEEIDFSNFDEFIEDVTSKTQDDNISFAKLLRQSKFVQLGDFNGRVVVGNIVHRVGDDVYIDFGMKFNAVCKAPATDGHKYTIGSKVLIRLFNPELSERFLGSKHDLTLLEADASLIKLIGVPGQKRRREVEKNENQK</sequence>
<accession>A0A914QDS6</accession>
<name>A0A914QDS6_9BILA</name>
<evidence type="ECO:0000313" key="1">
    <source>
        <dbReference type="Proteomes" id="UP000887578"/>
    </source>
</evidence>